<dbReference type="InterPro" id="IPR036513">
    <property type="entry name" value="STAS_dom_sf"/>
</dbReference>
<dbReference type="InterPro" id="IPR003658">
    <property type="entry name" value="Anti-sigma_ant"/>
</dbReference>
<feature type="domain" description="STAS" evidence="3">
    <location>
        <begin position="3"/>
        <end position="111"/>
    </location>
</feature>
<dbReference type="Gene3D" id="3.30.750.24">
    <property type="entry name" value="STAS domain"/>
    <property type="match status" value="1"/>
</dbReference>
<protein>
    <recommendedName>
        <fullName evidence="2">Anti-sigma factor antagonist</fullName>
    </recommendedName>
</protein>
<dbReference type="PROSITE" id="PS50801">
    <property type="entry name" value="STAS"/>
    <property type="match status" value="1"/>
</dbReference>
<dbReference type="OrthoDB" id="9793697at2"/>
<dbReference type="KEGG" id="sus:Acid_5260"/>
<evidence type="ECO:0000256" key="2">
    <source>
        <dbReference type="RuleBase" id="RU003749"/>
    </source>
</evidence>
<evidence type="ECO:0000256" key="1">
    <source>
        <dbReference type="ARBA" id="ARBA00009013"/>
    </source>
</evidence>
<dbReference type="CDD" id="cd07043">
    <property type="entry name" value="STAS_anti-anti-sigma_factors"/>
    <property type="match status" value="1"/>
</dbReference>
<evidence type="ECO:0000313" key="4">
    <source>
        <dbReference type="EMBL" id="ABJ86213.1"/>
    </source>
</evidence>
<dbReference type="STRING" id="234267.Acid_5260"/>
<accession>Q01VV2</accession>
<dbReference type="HOGENOM" id="CLU_115403_6_4_0"/>
<sequence length="111" mass="11888">MNLEIAVEAIGSWKVVNLRGRIDSSSTDTFDRSLRDLITSGASRVLINCAELRYVSSVGIGILVEGSKSLSASGGYLSFSGMNPHIRSVFEMVGIVGLFPIYSSVEEALKS</sequence>
<dbReference type="SUPFAM" id="SSF52091">
    <property type="entry name" value="SpoIIaa-like"/>
    <property type="match status" value="1"/>
</dbReference>
<gene>
    <name evidence="4" type="ordered locus">Acid_5260</name>
</gene>
<organism evidence="4">
    <name type="scientific">Solibacter usitatus (strain Ellin6076)</name>
    <dbReference type="NCBI Taxonomy" id="234267"/>
    <lineage>
        <taxon>Bacteria</taxon>
        <taxon>Pseudomonadati</taxon>
        <taxon>Acidobacteriota</taxon>
        <taxon>Terriglobia</taxon>
        <taxon>Bryobacterales</taxon>
        <taxon>Solibacteraceae</taxon>
        <taxon>Candidatus Solibacter</taxon>
    </lineage>
</organism>
<dbReference type="InterPro" id="IPR002645">
    <property type="entry name" value="STAS_dom"/>
</dbReference>
<dbReference type="PANTHER" id="PTHR33495">
    <property type="entry name" value="ANTI-SIGMA FACTOR ANTAGONIST TM_1081-RELATED-RELATED"/>
    <property type="match status" value="1"/>
</dbReference>
<evidence type="ECO:0000259" key="3">
    <source>
        <dbReference type="PROSITE" id="PS50801"/>
    </source>
</evidence>
<reference evidence="4" key="1">
    <citation type="submission" date="2006-10" db="EMBL/GenBank/DDBJ databases">
        <title>Complete sequence of Solibacter usitatus Ellin6076.</title>
        <authorList>
            <consortium name="US DOE Joint Genome Institute"/>
            <person name="Copeland A."/>
            <person name="Lucas S."/>
            <person name="Lapidus A."/>
            <person name="Barry K."/>
            <person name="Detter J.C."/>
            <person name="Glavina del Rio T."/>
            <person name="Hammon N."/>
            <person name="Israni S."/>
            <person name="Dalin E."/>
            <person name="Tice H."/>
            <person name="Pitluck S."/>
            <person name="Thompson L.S."/>
            <person name="Brettin T."/>
            <person name="Bruce D."/>
            <person name="Han C."/>
            <person name="Tapia R."/>
            <person name="Gilna P."/>
            <person name="Schmutz J."/>
            <person name="Larimer F."/>
            <person name="Land M."/>
            <person name="Hauser L."/>
            <person name="Kyrpides N."/>
            <person name="Mikhailova N."/>
            <person name="Janssen P.H."/>
            <person name="Kuske C.R."/>
            <person name="Richardson P."/>
        </authorList>
    </citation>
    <scope>NUCLEOTIDE SEQUENCE</scope>
    <source>
        <strain evidence="4">Ellin6076</strain>
    </source>
</reference>
<dbReference type="NCBIfam" id="TIGR00377">
    <property type="entry name" value="ant_ant_sig"/>
    <property type="match status" value="1"/>
</dbReference>
<comment type="similarity">
    <text evidence="1 2">Belongs to the anti-sigma-factor antagonist family.</text>
</comment>
<dbReference type="EMBL" id="CP000473">
    <property type="protein sequence ID" value="ABJ86213.1"/>
    <property type="molecule type" value="Genomic_DNA"/>
</dbReference>
<dbReference type="PANTHER" id="PTHR33495:SF2">
    <property type="entry name" value="ANTI-SIGMA FACTOR ANTAGONIST TM_1081-RELATED"/>
    <property type="match status" value="1"/>
</dbReference>
<proteinExistence type="inferred from homology"/>
<dbReference type="Pfam" id="PF01740">
    <property type="entry name" value="STAS"/>
    <property type="match status" value="1"/>
</dbReference>
<name>Q01VV2_SOLUE</name>
<dbReference type="GO" id="GO:0043856">
    <property type="term" value="F:anti-sigma factor antagonist activity"/>
    <property type="evidence" value="ECO:0007669"/>
    <property type="project" value="InterPro"/>
</dbReference>
<dbReference type="eggNOG" id="COG1366">
    <property type="taxonomic scope" value="Bacteria"/>
</dbReference>
<dbReference type="InParanoid" id="Q01VV2"/>
<dbReference type="AlphaFoldDB" id="Q01VV2"/>